<protein>
    <submittedName>
        <fullName evidence="1">Uncharacterized protein</fullName>
    </submittedName>
</protein>
<dbReference type="Proteomes" id="UP000829447">
    <property type="component" value="Linkage Group LG11"/>
</dbReference>
<sequence length="452" mass="51262">MAAENVIKMTPGPTRYAVSHAQDIVSTFFMFITPAIEKIILEMTNLHGFQKYGDKRKIVDETDLRTYIGLLILAGVYRSQGEATCSLWDAESGRAIFRATMSLKVFHTFSRMLRFDNRESRTARRVTDKLAAIREVWEKWVECLPYLYNPGPEVTVDEQLVPFRGRCPFRQYMPSKPVEYGIKIWVACDAQSSYAWKMQVYTGKLTSGGPEKNQGMRVVLDVTDGLRGHNVTCDNFFTSYELGQQLLKSKITMVGTVRKNKPELPPALLATRGREAFSSKFAFTPTITLVSFLPKKNKNVVLLSTLHKTAEISNREDKKPAIILDYNHNKGGVDNLDKVIGTYSCRRMTACWPLVIFYNIIDVSSYNAFVIWSQTDPTWMPDKRNKRRVFLEQLGKSLVTPHIQRRERLPHTAASAALVKAVQGAESSVPCEAVARAGKRRRCQFCPPQKGL</sequence>
<reference evidence="1 2" key="1">
    <citation type="journal article" date="2022" name="bioRxiv">
        <title>An ancient truncated duplication of the anti-Mullerian hormone receptor type 2 gene is a potential conserved master sex determinant in the Pangasiidae catfish family.</title>
        <authorList>
            <person name="Wen M."/>
            <person name="Pan Q."/>
            <person name="Jouanno E."/>
            <person name="Montfort J."/>
            <person name="Zahm M."/>
            <person name="Cabau C."/>
            <person name="Klopp C."/>
            <person name="Iampietro C."/>
            <person name="Roques C."/>
            <person name="Bouchez O."/>
            <person name="Castinel A."/>
            <person name="Donnadieu C."/>
            <person name="Parrinello H."/>
            <person name="Poncet C."/>
            <person name="Belmonte E."/>
            <person name="Gautier V."/>
            <person name="Avarre J.-C."/>
            <person name="Dugue R."/>
            <person name="Gustiano R."/>
            <person name="Ha T.T.T."/>
            <person name="Campet M."/>
            <person name="Sriphairoj K."/>
            <person name="Ribolli J."/>
            <person name="de Almeida F.L."/>
            <person name="Desvignes T."/>
            <person name="Postlethwait J.H."/>
            <person name="Bucao C.F."/>
            <person name="Robinson-Rechavi M."/>
            <person name="Bobe J."/>
            <person name="Herpin A."/>
            <person name="Guiguen Y."/>
        </authorList>
    </citation>
    <scope>NUCLEOTIDE SEQUENCE [LARGE SCALE GENOMIC DNA]</scope>
    <source>
        <strain evidence="1">YG-Dec2019</strain>
    </source>
</reference>
<dbReference type="EMBL" id="CM040464">
    <property type="protein sequence ID" value="MCI4383505.1"/>
    <property type="molecule type" value="Genomic_DNA"/>
</dbReference>
<evidence type="ECO:0000313" key="1">
    <source>
        <dbReference type="EMBL" id="MCI4383505.1"/>
    </source>
</evidence>
<gene>
    <name evidence="1" type="ORF">PGIGA_G00027300</name>
</gene>
<evidence type="ECO:0000313" key="2">
    <source>
        <dbReference type="Proteomes" id="UP000829447"/>
    </source>
</evidence>
<keyword evidence="2" id="KW-1185">Reference proteome</keyword>
<comment type="caution">
    <text evidence="1">The sequence shown here is derived from an EMBL/GenBank/DDBJ whole genome shotgun (WGS) entry which is preliminary data.</text>
</comment>
<organism evidence="1 2">
    <name type="scientific">Pangasianodon gigas</name>
    <name type="common">Mekong giant catfish</name>
    <name type="synonym">Pangasius gigas</name>
    <dbReference type="NCBI Taxonomy" id="30993"/>
    <lineage>
        <taxon>Eukaryota</taxon>
        <taxon>Metazoa</taxon>
        <taxon>Chordata</taxon>
        <taxon>Craniata</taxon>
        <taxon>Vertebrata</taxon>
        <taxon>Euteleostomi</taxon>
        <taxon>Actinopterygii</taxon>
        <taxon>Neopterygii</taxon>
        <taxon>Teleostei</taxon>
        <taxon>Ostariophysi</taxon>
        <taxon>Siluriformes</taxon>
        <taxon>Pangasiidae</taxon>
        <taxon>Pangasianodon</taxon>
    </lineage>
</organism>
<name>A0ACC5WYZ9_PANGG</name>
<proteinExistence type="predicted"/>
<accession>A0ACC5WYZ9</accession>